<protein>
    <submittedName>
        <fullName evidence="3">Obg domain-containing protein</fullName>
    </submittedName>
</protein>
<dbReference type="Proteomes" id="UP000887561">
    <property type="component" value="Unplaced"/>
</dbReference>
<dbReference type="GO" id="GO:0042254">
    <property type="term" value="P:ribosome biogenesis"/>
    <property type="evidence" value="ECO:0007669"/>
    <property type="project" value="UniProtKB-UniRule"/>
</dbReference>
<dbReference type="GO" id="GO:0005739">
    <property type="term" value="C:mitochondrion"/>
    <property type="evidence" value="ECO:0007669"/>
    <property type="project" value="TreeGrafter"/>
</dbReference>
<proteinExistence type="predicted"/>
<evidence type="ECO:0000313" key="3">
    <source>
        <dbReference type="WBParaSite" id="scaffold44381_cov778.g24268"/>
    </source>
</evidence>
<dbReference type="GO" id="GO:0003924">
    <property type="term" value="F:GTPase activity"/>
    <property type="evidence" value="ECO:0007669"/>
    <property type="project" value="InterPro"/>
</dbReference>
<dbReference type="PROSITE" id="PS51883">
    <property type="entry name" value="OBG"/>
    <property type="match status" value="1"/>
</dbReference>
<dbReference type="Gene3D" id="2.70.210.12">
    <property type="entry name" value="GTP1/OBG domain"/>
    <property type="match status" value="1"/>
</dbReference>
<dbReference type="GO" id="GO:0005525">
    <property type="term" value="F:GTP binding"/>
    <property type="evidence" value="ECO:0007669"/>
    <property type="project" value="InterPro"/>
</dbReference>
<dbReference type="Pfam" id="PF01018">
    <property type="entry name" value="GTP1_OBG"/>
    <property type="match status" value="1"/>
</dbReference>
<evidence type="ECO:0000259" key="1">
    <source>
        <dbReference type="PROSITE" id="PS51883"/>
    </source>
</evidence>
<dbReference type="PANTHER" id="PTHR11702:SF31">
    <property type="entry name" value="MITOCHONDRIAL RIBOSOME-ASSOCIATED GTPASE 2"/>
    <property type="match status" value="1"/>
</dbReference>
<dbReference type="WBParaSite" id="scaffold44381_cov778.g24268">
    <property type="protein sequence ID" value="scaffold44381_cov778.g24268"/>
    <property type="gene ID" value="scaffold44381_cov778.g24268"/>
</dbReference>
<name>A0A915MQJ9_MELJA</name>
<organism evidence="2 3">
    <name type="scientific">Meloidogyne javanica</name>
    <name type="common">Root-knot nematode worm</name>
    <dbReference type="NCBI Taxonomy" id="6303"/>
    <lineage>
        <taxon>Eukaryota</taxon>
        <taxon>Metazoa</taxon>
        <taxon>Ecdysozoa</taxon>
        <taxon>Nematoda</taxon>
        <taxon>Chromadorea</taxon>
        <taxon>Rhabditida</taxon>
        <taxon>Tylenchina</taxon>
        <taxon>Tylenchomorpha</taxon>
        <taxon>Tylenchoidea</taxon>
        <taxon>Meloidogynidae</taxon>
        <taxon>Meloidogyninae</taxon>
        <taxon>Meloidogyne</taxon>
        <taxon>Meloidogyne incognita group</taxon>
    </lineage>
</organism>
<sequence length="145" mass="15823">MILGNNFMDSNEFKCRTQVDLYAISETEKIENYDISHKAPVLPKKLRSTGEPLDFVDYLKVVCSGGNGGDGVISFMREKNIEFGGPDGGNGGNGGHVIFKANSKVSDLSRVELLMKAENGQADSLKVKESVATAKMVAIYTWMCH</sequence>
<dbReference type="InterPro" id="IPR006169">
    <property type="entry name" value="GTP1_OBG_dom"/>
</dbReference>
<dbReference type="AlphaFoldDB" id="A0A915MQJ9"/>
<keyword evidence="2" id="KW-1185">Reference proteome</keyword>
<dbReference type="SUPFAM" id="SSF82051">
    <property type="entry name" value="Obg GTP-binding protein N-terminal domain"/>
    <property type="match status" value="1"/>
</dbReference>
<feature type="domain" description="Obg" evidence="1">
    <location>
        <begin position="53"/>
        <end position="145"/>
    </location>
</feature>
<reference evidence="3" key="1">
    <citation type="submission" date="2022-11" db="UniProtKB">
        <authorList>
            <consortium name="WormBaseParasite"/>
        </authorList>
    </citation>
    <scope>IDENTIFICATION</scope>
</reference>
<dbReference type="InterPro" id="IPR036726">
    <property type="entry name" value="GTP1_OBG_dom_sf"/>
</dbReference>
<dbReference type="PANTHER" id="PTHR11702">
    <property type="entry name" value="DEVELOPMENTALLY REGULATED GTP-BINDING PROTEIN-RELATED"/>
    <property type="match status" value="1"/>
</dbReference>
<dbReference type="InterPro" id="IPR045086">
    <property type="entry name" value="OBG_GTPase"/>
</dbReference>
<accession>A0A915MQJ9</accession>
<evidence type="ECO:0000313" key="2">
    <source>
        <dbReference type="Proteomes" id="UP000887561"/>
    </source>
</evidence>